<evidence type="ECO:0000313" key="5">
    <source>
        <dbReference type="EMBL" id="VUZ85157.1"/>
    </source>
</evidence>
<evidence type="ECO:0000256" key="2">
    <source>
        <dbReference type="SAM" id="MobiDB-lite"/>
    </source>
</evidence>
<evidence type="ECO:0000259" key="3">
    <source>
        <dbReference type="Pfam" id="PF09699"/>
    </source>
</evidence>
<evidence type="ECO:0000313" key="6">
    <source>
        <dbReference type="Proteomes" id="UP000334340"/>
    </source>
</evidence>
<feature type="domain" description="Cytochrome c-type protein NrfB-like" evidence="4">
    <location>
        <begin position="103"/>
        <end position="194"/>
    </location>
</feature>
<reference evidence="5 6" key="1">
    <citation type="submission" date="2019-07" db="EMBL/GenBank/DDBJ databases">
        <authorList>
            <person name="Cremers G."/>
        </authorList>
    </citation>
    <scope>NUCLEOTIDE SEQUENCE [LARGE SCALE GENOMIC DNA]</scope>
</reference>
<sequence length="334" mass="36416">MKKRNAVVALLPLLAVALLVGWACSRFSPPSSGSSQALHPQASSAAGAGASRPQWTGPPPAAKYVGSESCLACHEESAKRFHKTMMGRIMSINPRTPQEQRNCESCHGPGGSHVETEGGALGTLTTFRKGAEPVEAQNATCVNGCHEKGEHTFWRGSTHEVRGVACVSCHKVMTSVSDRYNLAKPTAIEVCSQCHQNRRAQLQRSSHMPLREGKISCSDCHNPHGTATQAMLREDSVNENCYTCHAEKRGPFLWEHAPVIESCTNCHEPHGSTNARLLKVRIPRLCQQCHIETRHPTNPYDPTTGSRYVVNRGCTNCHQKIHGSNHPSGFAFTN</sequence>
<dbReference type="EMBL" id="CABIKM010000022">
    <property type="protein sequence ID" value="VUZ85157.1"/>
    <property type="molecule type" value="Genomic_DNA"/>
</dbReference>
<dbReference type="PANTHER" id="PTHR35038">
    <property type="entry name" value="DISSIMILATORY SULFITE REDUCTASE SIRA"/>
    <property type="match status" value="1"/>
</dbReference>
<dbReference type="InterPro" id="IPR051829">
    <property type="entry name" value="Multiheme_Cytochr_ET"/>
</dbReference>
<dbReference type="Proteomes" id="UP000334340">
    <property type="component" value="Unassembled WGS sequence"/>
</dbReference>
<keyword evidence="6" id="KW-1185">Reference proteome</keyword>
<dbReference type="SUPFAM" id="SSF48695">
    <property type="entry name" value="Multiheme cytochromes"/>
    <property type="match status" value="1"/>
</dbReference>
<feature type="region of interest" description="Disordered" evidence="2">
    <location>
        <begin position="30"/>
        <end position="59"/>
    </location>
</feature>
<dbReference type="InterPro" id="IPR036280">
    <property type="entry name" value="Multihaem_cyt_sf"/>
</dbReference>
<dbReference type="InterPro" id="IPR010177">
    <property type="entry name" value="Paired_CXXCH_1"/>
</dbReference>
<evidence type="ECO:0000256" key="1">
    <source>
        <dbReference type="ARBA" id="ARBA00022729"/>
    </source>
</evidence>
<protein>
    <submittedName>
        <fullName evidence="5">Cytochrome C</fullName>
    </submittedName>
</protein>
<organism evidence="5 6">
    <name type="scientific">Candidatus Methylomirabilis lanthanidiphila</name>
    <dbReference type="NCBI Taxonomy" id="2211376"/>
    <lineage>
        <taxon>Bacteria</taxon>
        <taxon>Candidatus Methylomirabilota</taxon>
        <taxon>Candidatus Methylomirabilia</taxon>
        <taxon>Candidatus Methylomirabilales</taxon>
        <taxon>Candidatus Methylomirabilaceae</taxon>
        <taxon>Candidatus Methylomirabilis</taxon>
    </lineage>
</organism>
<dbReference type="AlphaFoldDB" id="A0A564ZJW8"/>
<feature type="compositionally biased region" description="Low complexity" evidence="2">
    <location>
        <begin position="42"/>
        <end position="51"/>
    </location>
</feature>
<keyword evidence="1" id="KW-0732">Signal</keyword>
<dbReference type="Gene3D" id="3.90.10.10">
    <property type="entry name" value="Cytochrome C3"/>
    <property type="match status" value="1"/>
</dbReference>
<proteinExistence type="predicted"/>
<dbReference type="GO" id="GO:0016491">
    <property type="term" value="F:oxidoreductase activity"/>
    <property type="evidence" value="ECO:0007669"/>
    <property type="project" value="TreeGrafter"/>
</dbReference>
<dbReference type="PANTHER" id="PTHR35038:SF6">
    <property type="entry name" value="SURFACE LOCALIZED DECAHEME CYTOCHROME C LIPOPROTEIN"/>
    <property type="match status" value="1"/>
</dbReference>
<gene>
    <name evidence="5" type="ORF">MELA_01533</name>
</gene>
<dbReference type="Gene3D" id="1.10.287.3080">
    <property type="match status" value="3"/>
</dbReference>
<dbReference type="NCBIfam" id="TIGR01905">
    <property type="entry name" value="paired_CXXCH_1"/>
    <property type="match status" value="2"/>
</dbReference>
<dbReference type="InterPro" id="IPR053875">
    <property type="entry name" value="Cytochrom_c_NrfB-like_dom"/>
</dbReference>
<dbReference type="NCBIfam" id="TIGR03508">
    <property type="entry name" value="decahem_SO"/>
    <property type="match status" value="1"/>
</dbReference>
<feature type="domain" description="Doubled CXXCH motif" evidence="3">
    <location>
        <begin position="256"/>
        <end position="294"/>
    </location>
</feature>
<accession>A0A564ZJW8</accession>
<evidence type="ECO:0000259" key="4">
    <source>
        <dbReference type="Pfam" id="PF22678"/>
    </source>
</evidence>
<dbReference type="Pfam" id="PF09699">
    <property type="entry name" value="Paired_CXXCH_1"/>
    <property type="match status" value="2"/>
</dbReference>
<dbReference type="InterPro" id="IPR020015">
    <property type="entry name" value="Decahaem_cyt-c_DmsE"/>
</dbReference>
<name>A0A564ZJW8_9BACT</name>
<feature type="domain" description="Doubled CXXCH motif" evidence="3">
    <location>
        <begin position="207"/>
        <end position="249"/>
    </location>
</feature>
<dbReference type="Pfam" id="PF22678">
    <property type="entry name" value="Cytochrom_c_NrfB-like"/>
    <property type="match status" value="1"/>
</dbReference>